<feature type="region of interest" description="Disordered" evidence="2">
    <location>
        <begin position="490"/>
        <end position="639"/>
    </location>
</feature>
<feature type="compositionally biased region" description="Polar residues" evidence="2">
    <location>
        <begin position="550"/>
        <end position="561"/>
    </location>
</feature>
<feature type="compositionally biased region" description="Pro residues" evidence="2">
    <location>
        <begin position="287"/>
        <end position="301"/>
    </location>
</feature>
<keyword evidence="1" id="KW-0175">Coiled coil</keyword>
<evidence type="ECO:0000256" key="2">
    <source>
        <dbReference type="SAM" id="MobiDB-lite"/>
    </source>
</evidence>
<accession>A0A9P5Z3E7</accession>
<gene>
    <name evidence="3" type="ORF">BDN70DRAFT_879115</name>
</gene>
<feature type="compositionally biased region" description="Pro residues" evidence="2">
    <location>
        <begin position="206"/>
        <end position="243"/>
    </location>
</feature>
<dbReference type="Proteomes" id="UP000807469">
    <property type="component" value="Unassembled WGS sequence"/>
</dbReference>
<feature type="compositionally biased region" description="Basic and acidic residues" evidence="2">
    <location>
        <begin position="321"/>
        <end position="362"/>
    </location>
</feature>
<feature type="coiled-coil region" evidence="1">
    <location>
        <begin position="404"/>
        <end position="445"/>
    </location>
</feature>
<feature type="compositionally biased region" description="Polar residues" evidence="2">
    <location>
        <begin position="497"/>
        <end position="520"/>
    </location>
</feature>
<dbReference type="EMBL" id="MU155219">
    <property type="protein sequence ID" value="KAF9479135.1"/>
    <property type="molecule type" value="Genomic_DNA"/>
</dbReference>
<keyword evidence="4" id="KW-1185">Reference proteome</keyword>
<name>A0A9P5Z3E7_9AGAR</name>
<evidence type="ECO:0000313" key="4">
    <source>
        <dbReference type="Proteomes" id="UP000807469"/>
    </source>
</evidence>
<comment type="caution">
    <text evidence="3">The sequence shown here is derived from an EMBL/GenBank/DDBJ whole genome shotgun (WGS) entry which is preliminary data.</text>
</comment>
<evidence type="ECO:0000313" key="3">
    <source>
        <dbReference type="EMBL" id="KAF9479135.1"/>
    </source>
</evidence>
<protein>
    <submittedName>
        <fullName evidence="3">Uncharacterized protein</fullName>
    </submittedName>
</protein>
<evidence type="ECO:0000256" key="1">
    <source>
        <dbReference type="SAM" id="Coils"/>
    </source>
</evidence>
<feature type="region of interest" description="Disordered" evidence="2">
    <location>
        <begin position="126"/>
        <end position="148"/>
    </location>
</feature>
<feature type="compositionally biased region" description="Low complexity" evidence="2">
    <location>
        <begin position="536"/>
        <end position="547"/>
    </location>
</feature>
<organism evidence="3 4">
    <name type="scientific">Pholiota conissans</name>
    <dbReference type="NCBI Taxonomy" id="109636"/>
    <lineage>
        <taxon>Eukaryota</taxon>
        <taxon>Fungi</taxon>
        <taxon>Dikarya</taxon>
        <taxon>Basidiomycota</taxon>
        <taxon>Agaricomycotina</taxon>
        <taxon>Agaricomycetes</taxon>
        <taxon>Agaricomycetidae</taxon>
        <taxon>Agaricales</taxon>
        <taxon>Agaricineae</taxon>
        <taxon>Strophariaceae</taxon>
        <taxon>Pholiota</taxon>
    </lineage>
</organism>
<proteinExistence type="predicted"/>
<feature type="compositionally biased region" description="Low complexity" evidence="2">
    <location>
        <begin position="617"/>
        <end position="628"/>
    </location>
</feature>
<feature type="compositionally biased region" description="Basic and acidic residues" evidence="2">
    <location>
        <begin position="373"/>
        <end position="383"/>
    </location>
</feature>
<dbReference type="AlphaFoldDB" id="A0A9P5Z3E7"/>
<feature type="compositionally biased region" description="Basic and acidic residues" evidence="2">
    <location>
        <begin position="126"/>
        <end position="139"/>
    </location>
</feature>
<feature type="compositionally biased region" description="Low complexity" evidence="2">
    <location>
        <begin position="586"/>
        <end position="600"/>
    </location>
</feature>
<dbReference type="OrthoDB" id="3070390at2759"/>
<feature type="compositionally biased region" description="Polar residues" evidence="2">
    <location>
        <begin position="386"/>
        <end position="401"/>
    </location>
</feature>
<sequence>MLIDVKLTVYYHGIKATQYFSKSSPESISVLLEDLVALKLPHPKRANISLISFGRMECVWPSVERNSVLHYHVGSRVDPYENLRPETERVLEQLSIANITAKFRDLEGRYSDNVSFKRVDERAVDPRPWKRAKIDHEPKNAYQPKNKPTLDAFFDLPWAPKHSWRAAKTAQETSNPSRDSRQSLKRPRPEEYEDTSTNSRLDAVKPPEPLPTKPPLAMAPPSSLPPLPSSVPPRPDTSLPTPPSSSSTTADSQPKRMSRFGLAPIPPTRYSPHTLAAFAKEYTKPEPVSPPMPPAALPPIQQPSTAKKPAPIADPASSTDRSSREEVARTDRRVPDEPLRAWRLHPEDSSTRDRRDDRDARLAPRTTSMNGRDNVRDGEKRDYSLAASSRRMNIENGNAGATSSKMLESALAETRGRLAKLEAELAEEKRRRRAAEDATVEERRKRRTAEDAISDIRRECRAPFVVPSLLDAFMELSRITTIATTAAPSDHGIRAAQSWNDSSRSASRVMQAATKSTASITHMHPRRHDLLRGHGSHSSSSSSAAGAQMPQKTASSGTTRMMNGGSGHHGHAPRVSVQSLHVEQRPPSSMSVSSSSLTPSRANGGQGHGVWGNQWVQSASSALAQASSPPIRVKEEPRD</sequence>
<feature type="compositionally biased region" description="Basic and acidic residues" evidence="2">
    <location>
        <begin position="178"/>
        <end position="190"/>
    </location>
</feature>
<reference evidence="3" key="1">
    <citation type="submission" date="2020-11" db="EMBL/GenBank/DDBJ databases">
        <authorList>
            <consortium name="DOE Joint Genome Institute"/>
            <person name="Ahrendt S."/>
            <person name="Riley R."/>
            <person name="Andreopoulos W."/>
            <person name="Labutti K."/>
            <person name="Pangilinan J."/>
            <person name="Ruiz-Duenas F.J."/>
            <person name="Barrasa J.M."/>
            <person name="Sanchez-Garcia M."/>
            <person name="Camarero S."/>
            <person name="Miyauchi S."/>
            <person name="Serrano A."/>
            <person name="Linde D."/>
            <person name="Babiker R."/>
            <person name="Drula E."/>
            <person name="Ayuso-Fernandez I."/>
            <person name="Pacheco R."/>
            <person name="Padilla G."/>
            <person name="Ferreira P."/>
            <person name="Barriuso J."/>
            <person name="Kellner H."/>
            <person name="Castanera R."/>
            <person name="Alfaro M."/>
            <person name="Ramirez L."/>
            <person name="Pisabarro A.G."/>
            <person name="Kuo A."/>
            <person name="Tritt A."/>
            <person name="Lipzen A."/>
            <person name="He G."/>
            <person name="Yan M."/>
            <person name="Ng V."/>
            <person name="Cullen D."/>
            <person name="Martin F."/>
            <person name="Rosso M.-N."/>
            <person name="Henrissat B."/>
            <person name="Hibbett D."/>
            <person name="Martinez A.T."/>
            <person name="Grigoriev I.V."/>
        </authorList>
    </citation>
    <scope>NUCLEOTIDE SEQUENCE</scope>
    <source>
        <strain evidence="3">CIRM-BRFM 674</strain>
    </source>
</reference>
<feature type="region of interest" description="Disordered" evidence="2">
    <location>
        <begin position="164"/>
        <end position="401"/>
    </location>
</feature>